<dbReference type="AlphaFoldDB" id="M2U5X9"/>
<gene>
    <name evidence="2" type="ORF">C725_1328</name>
</gene>
<dbReference type="Proteomes" id="UP000011717">
    <property type="component" value="Unassembled WGS sequence"/>
</dbReference>
<dbReference type="EMBL" id="AMRV01000003">
    <property type="protein sequence ID" value="EMD83427.1"/>
    <property type="molecule type" value="Genomic_DNA"/>
</dbReference>
<sequence>MFFISALIALAPVSASLPPTEPREASQPLPKTKTFRTEPAAPLPDLCLAADRKTPADKYDYAACNAGDRLSADRWMLQVPAKESSADPR</sequence>
<accession>M2U5X9</accession>
<evidence type="ECO:0000313" key="2">
    <source>
        <dbReference type="EMBL" id="EMD83427.1"/>
    </source>
</evidence>
<protein>
    <submittedName>
        <fullName evidence="2">Uncharacterized protein</fullName>
    </submittedName>
</protein>
<organism evidence="2 3">
    <name type="scientific">Pacificimonas flava</name>
    <dbReference type="NCBI Taxonomy" id="1234595"/>
    <lineage>
        <taxon>Bacteria</taxon>
        <taxon>Pseudomonadati</taxon>
        <taxon>Pseudomonadota</taxon>
        <taxon>Alphaproteobacteria</taxon>
        <taxon>Sphingomonadales</taxon>
        <taxon>Sphingosinicellaceae</taxon>
        <taxon>Pacificimonas</taxon>
    </lineage>
</organism>
<reference evidence="2 3" key="1">
    <citation type="journal article" date="2013" name="Genome Announc.">
        <title>Draft Genome Sequence of Strain JLT2015T, Belonging to the Family Sphingomonadaceae of the Alphaproteobacteria.</title>
        <authorList>
            <person name="Tang K."/>
            <person name="Liu K."/>
            <person name="Li S."/>
            <person name="Jiao N."/>
        </authorList>
    </citation>
    <scope>NUCLEOTIDE SEQUENCE [LARGE SCALE GENOMIC DNA]</scope>
    <source>
        <strain evidence="2 3">JLT2015</strain>
    </source>
</reference>
<evidence type="ECO:0000256" key="1">
    <source>
        <dbReference type="SAM" id="MobiDB-lite"/>
    </source>
</evidence>
<feature type="region of interest" description="Disordered" evidence="1">
    <location>
        <begin position="15"/>
        <end position="38"/>
    </location>
</feature>
<keyword evidence="3" id="KW-1185">Reference proteome</keyword>
<comment type="caution">
    <text evidence="2">The sequence shown here is derived from an EMBL/GenBank/DDBJ whole genome shotgun (WGS) entry which is preliminary data.</text>
</comment>
<evidence type="ECO:0000313" key="3">
    <source>
        <dbReference type="Proteomes" id="UP000011717"/>
    </source>
</evidence>
<name>M2U5X9_9SPHN</name>
<proteinExistence type="predicted"/>
<dbReference type="RefSeq" id="WP_008601154.1">
    <property type="nucleotide sequence ID" value="NZ_AMRV01000003.1"/>
</dbReference>